<evidence type="ECO:0000313" key="3">
    <source>
        <dbReference type="Proteomes" id="UP000823399"/>
    </source>
</evidence>
<organism evidence="2 3">
    <name type="scientific">Suillus discolor</name>
    <dbReference type="NCBI Taxonomy" id="1912936"/>
    <lineage>
        <taxon>Eukaryota</taxon>
        <taxon>Fungi</taxon>
        <taxon>Dikarya</taxon>
        <taxon>Basidiomycota</taxon>
        <taxon>Agaricomycotina</taxon>
        <taxon>Agaricomycetes</taxon>
        <taxon>Agaricomycetidae</taxon>
        <taxon>Boletales</taxon>
        <taxon>Suillineae</taxon>
        <taxon>Suillaceae</taxon>
        <taxon>Suillus</taxon>
    </lineage>
</organism>
<dbReference type="GeneID" id="64691398"/>
<evidence type="ECO:0000256" key="1">
    <source>
        <dbReference type="SAM" id="MobiDB-lite"/>
    </source>
</evidence>
<reference evidence="2" key="1">
    <citation type="journal article" date="2020" name="New Phytol.">
        <title>Comparative genomics reveals dynamic genome evolution in host specialist ectomycorrhizal fungi.</title>
        <authorList>
            <person name="Lofgren L.A."/>
            <person name="Nguyen N.H."/>
            <person name="Vilgalys R."/>
            <person name="Ruytinx J."/>
            <person name="Liao H.L."/>
            <person name="Branco S."/>
            <person name="Kuo A."/>
            <person name="LaButti K."/>
            <person name="Lipzen A."/>
            <person name="Andreopoulos W."/>
            <person name="Pangilinan J."/>
            <person name="Riley R."/>
            <person name="Hundley H."/>
            <person name="Na H."/>
            <person name="Barry K."/>
            <person name="Grigoriev I.V."/>
            <person name="Stajich J.E."/>
            <person name="Kennedy P.G."/>
        </authorList>
    </citation>
    <scope>NUCLEOTIDE SEQUENCE</scope>
    <source>
        <strain evidence="2">FC423</strain>
    </source>
</reference>
<evidence type="ECO:0000313" key="2">
    <source>
        <dbReference type="EMBL" id="KAG2117291.1"/>
    </source>
</evidence>
<sequence length="208" mass="22609">MTAQFLVHLLNAVKKWLSQLARRSASSFSLFLSLLCRFVSDRLKLSACGQRLFAGIRLSSEALLRSQENIARQDAPICRSSLPLPSSDGPRSRIHLQHLRKNTAIPLSQINTTIRNGGTAEIERSSISSFHTGESSGSNMSWPSPNGDPLERSGSPGPSRPLGYGLWESHSRSQISTNDARSLVAARPTASTMHPALGMTPSKYSLTP</sequence>
<feature type="region of interest" description="Disordered" evidence="1">
    <location>
        <begin position="129"/>
        <end position="208"/>
    </location>
</feature>
<dbReference type="AlphaFoldDB" id="A0A9P7JZ47"/>
<protein>
    <submittedName>
        <fullName evidence="2">Uncharacterized protein</fullName>
    </submittedName>
</protein>
<dbReference type="OrthoDB" id="2675473at2759"/>
<accession>A0A9P7JZ47</accession>
<gene>
    <name evidence="2" type="ORF">F5147DRAFT_307065</name>
</gene>
<name>A0A9P7JZ47_9AGAM</name>
<dbReference type="RefSeq" id="XP_041298180.1">
    <property type="nucleotide sequence ID" value="XM_041429139.1"/>
</dbReference>
<dbReference type="EMBL" id="JABBWM010000005">
    <property type="protein sequence ID" value="KAG2117291.1"/>
    <property type="molecule type" value="Genomic_DNA"/>
</dbReference>
<proteinExistence type="predicted"/>
<keyword evidence="3" id="KW-1185">Reference proteome</keyword>
<feature type="compositionally biased region" description="Polar residues" evidence="1">
    <location>
        <begin position="129"/>
        <end position="144"/>
    </location>
</feature>
<comment type="caution">
    <text evidence="2">The sequence shown here is derived from an EMBL/GenBank/DDBJ whole genome shotgun (WGS) entry which is preliminary data.</text>
</comment>
<dbReference type="Proteomes" id="UP000823399">
    <property type="component" value="Unassembled WGS sequence"/>
</dbReference>